<evidence type="ECO:0000313" key="2">
    <source>
        <dbReference type="Proteomes" id="UP000560658"/>
    </source>
</evidence>
<proteinExistence type="predicted"/>
<dbReference type="EMBL" id="JACIER010000018">
    <property type="protein sequence ID" value="MBB4045817.1"/>
    <property type="molecule type" value="Genomic_DNA"/>
</dbReference>
<dbReference type="Proteomes" id="UP000560658">
    <property type="component" value="Unassembled WGS sequence"/>
</dbReference>
<name>A0A840D056_9BACE</name>
<dbReference type="GO" id="GO:0004519">
    <property type="term" value="F:endonuclease activity"/>
    <property type="evidence" value="ECO:0007669"/>
    <property type="project" value="UniProtKB-KW"/>
</dbReference>
<evidence type="ECO:0000313" key="1">
    <source>
        <dbReference type="EMBL" id="MBB4045817.1"/>
    </source>
</evidence>
<dbReference type="AlphaFoldDB" id="A0A840D056"/>
<reference evidence="1" key="1">
    <citation type="submission" date="2020-08" db="EMBL/GenBank/DDBJ databases">
        <title>Genomic Encyclopedia of Type Strains, Phase IV (KMG-IV): sequencing the most valuable type-strain genomes for metagenomic binning, comparative biology and taxonomic classification.</title>
        <authorList>
            <person name="Goeker M."/>
        </authorList>
    </citation>
    <scope>NUCLEOTIDE SEQUENCE [LARGE SCALE GENOMIC DNA]</scope>
    <source>
        <strain evidence="1">DSM 105720</strain>
    </source>
</reference>
<keyword evidence="1" id="KW-0540">Nuclease</keyword>
<keyword evidence="1" id="KW-0255">Endonuclease</keyword>
<protein>
    <submittedName>
        <fullName evidence="1">ATP-dependent endonuclease of OLD family</fullName>
    </submittedName>
</protein>
<comment type="caution">
    <text evidence="1">The sequence shown here is derived from an EMBL/GenBank/DDBJ whole genome shotgun (WGS) entry which is preliminary data.</text>
</comment>
<keyword evidence="2" id="KW-1185">Reference proteome</keyword>
<sequence>MATLHNLKIKNFRGIQSFDQNFDNGLICIIRSELVSLICSVTINM</sequence>
<accession>A0A840D056</accession>
<organism evidence="1 2">
    <name type="scientific">Bacteroides reticulotermitis</name>
    <dbReference type="NCBI Taxonomy" id="1133319"/>
    <lineage>
        <taxon>Bacteria</taxon>
        <taxon>Pseudomonadati</taxon>
        <taxon>Bacteroidota</taxon>
        <taxon>Bacteroidia</taxon>
        <taxon>Bacteroidales</taxon>
        <taxon>Bacteroidaceae</taxon>
        <taxon>Bacteroides</taxon>
    </lineage>
</organism>
<keyword evidence="1" id="KW-0378">Hydrolase</keyword>
<gene>
    <name evidence="1" type="ORF">GGR06_003639</name>
</gene>